<dbReference type="EMBL" id="WTXG01000039">
    <property type="protein sequence ID" value="KAI0297313.1"/>
    <property type="molecule type" value="Genomic_DNA"/>
</dbReference>
<comment type="caution">
    <text evidence="2">The sequence shown here is derived from an EMBL/GenBank/DDBJ whole genome shotgun (WGS) entry which is preliminary data.</text>
</comment>
<feature type="compositionally biased region" description="Basic residues" evidence="1">
    <location>
        <begin position="284"/>
        <end position="293"/>
    </location>
</feature>
<evidence type="ECO:0000313" key="3">
    <source>
        <dbReference type="Proteomes" id="UP001203297"/>
    </source>
</evidence>
<sequence length="305" mass="34975">MTDNPTTNLTQAITLTATNLSLEEDIRNRVLLLLEEARARLQTPEPPADDPTLVYRPTTPDFSQLPHEELVMQTQREVHGPSSDFDSPGPPFHRNHIHSPSFIPHRIADNTGRLDVARWVAFDYHCADPRIYFTMGVRHPITDAPLYATTYYRFAHGPNPLLSLHQQRLFDDNQTYTPLVNVALDNLHDPGAWAEVTRFRYATYHLDEARRNLAHWRRRADQAQQAIHSARHAMSRNDLYHRLFPHLTYAFAPSRAIPPTQAARFAPHPELRAVLQAGGPGSRHLPHRRRTRRLPPLDADQPRGD</sequence>
<dbReference type="Proteomes" id="UP001203297">
    <property type="component" value="Unassembled WGS sequence"/>
</dbReference>
<organism evidence="2 3">
    <name type="scientific">Multifurca ochricompacta</name>
    <dbReference type="NCBI Taxonomy" id="376703"/>
    <lineage>
        <taxon>Eukaryota</taxon>
        <taxon>Fungi</taxon>
        <taxon>Dikarya</taxon>
        <taxon>Basidiomycota</taxon>
        <taxon>Agaricomycotina</taxon>
        <taxon>Agaricomycetes</taxon>
        <taxon>Russulales</taxon>
        <taxon>Russulaceae</taxon>
        <taxon>Multifurca</taxon>
    </lineage>
</organism>
<gene>
    <name evidence="2" type="ORF">B0F90DRAFT_1669548</name>
</gene>
<feature type="region of interest" description="Disordered" evidence="1">
    <location>
        <begin position="276"/>
        <end position="305"/>
    </location>
</feature>
<reference evidence="2" key="1">
    <citation type="journal article" date="2022" name="New Phytol.">
        <title>Evolutionary transition to the ectomycorrhizal habit in the genomes of a hyperdiverse lineage of mushroom-forming fungi.</title>
        <authorList>
            <person name="Looney B."/>
            <person name="Miyauchi S."/>
            <person name="Morin E."/>
            <person name="Drula E."/>
            <person name="Courty P.E."/>
            <person name="Kohler A."/>
            <person name="Kuo A."/>
            <person name="LaButti K."/>
            <person name="Pangilinan J."/>
            <person name="Lipzen A."/>
            <person name="Riley R."/>
            <person name="Andreopoulos W."/>
            <person name="He G."/>
            <person name="Johnson J."/>
            <person name="Nolan M."/>
            <person name="Tritt A."/>
            <person name="Barry K.W."/>
            <person name="Grigoriev I.V."/>
            <person name="Nagy L.G."/>
            <person name="Hibbett D."/>
            <person name="Henrissat B."/>
            <person name="Matheny P.B."/>
            <person name="Labbe J."/>
            <person name="Martin F.M."/>
        </authorList>
    </citation>
    <scope>NUCLEOTIDE SEQUENCE</scope>
    <source>
        <strain evidence="2">BPL690</strain>
    </source>
</reference>
<protein>
    <submittedName>
        <fullName evidence="2">Uncharacterized protein</fullName>
    </submittedName>
</protein>
<dbReference type="AlphaFoldDB" id="A0AAD4M036"/>
<name>A0AAD4M036_9AGAM</name>
<proteinExistence type="predicted"/>
<accession>A0AAD4M036</accession>
<keyword evidence="3" id="KW-1185">Reference proteome</keyword>
<evidence type="ECO:0000256" key="1">
    <source>
        <dbReference type="SAM" id="MobiDB-lite"/>
    </source>
</evidence>
<evidence type="ECO:0000313" key="2">
    <source>
        <dbReference type="EMBL" id="KAI0297313.1"/>
    </source>
</evidence>